<accession>A0ABQ8KM94</accession>
<evidence type="ECO:0000256" key="2">
    <source>
        <dbReference type="SAM" id="SignalP"/>
    </source>
</evidence>
<dbReference type="InterPro" id="IPR012098">
    <property type="entry name" value="SND3_fun"/>
</dbReference>
<proteinExistence type="predicted"/>
<keyword evidence="1" id="KW-1133">Transmembrane helix</keyword>
<dbReference type="Proteomes" id="UP000814176">
    <property type="component" value="Unassembled WGS sequence"/>
</dbReference>
<dbReference type="EMBL" id="JADCUA010000007">
    <property type="protein sequence ID" value="KAH9838751.1"/>
    <property type="molecule type" value="Genomic_DNA"/>
</dbReference>
<dbReference type="RefSeq" id="XP_047780666.1">
    <property type="nucleotide sequence ID" value="XM_047919254.1"/>
</dbReference>
<evidence type="ECO:0000313" key="3">
    <source>
        <dbReference type="EMBL" id="KAH9838751.1"/>
    </source>
</evidence>
<feature type="signal peptide" evidence="2">
    <location>
        <begin position="1"/>
        <end position="20"/>
    </location>
</feature>
<evidence type="ECO:0000313" key="4">
    <source>
        <dbReference type="Proteomes" id="UP000814176"/>
    </source>
</evidence>
<dbReference type="PANTHER" id="PTHR28112">
    <property type="entry name" value="SRP-INDEPENDENT TARGETING PROTEIN 3"/>
    <property type="match status" value="1"/>
</dbReference>
<keyword evidence="1" id="KW-0472">Membrane</keyword>
<feature type="transmembrane region" description="Helical" evidence="1">
    <location>
        <begin position="50"/>
        <end position="74"/>
    </location>
</feature>
<keyword evidence="1" id="KW-0812">Transmembrane</keyword>
<organism evidence="3 4">
    <name type="scientific">Rhodofomes roseus</name>
    <dbReference type="NCBI Taxonomy" id="34475"/>
    <lineage>
        <taxon>Eukaryota</taxon>
        <taxon>Fungi</taxon>
        <taxon>Dikarya</taxon>
        <taxon>Basidiomycota</taxon>
        <taxon>Agaricomycotina</taxon>
        <taxon>Agaricomycetes</taxon>
        <taxon>Polyporales</taxon>
        <taxon>Rhodofomes</taxon>
    </lineage>
</organism>
<keyword evidence="2" id="KW-0732">Signal</keyword>
<gene>
    <name evidence="3" type="ORF">C8Q71DRAFT_545045</name>
</gene>
<sequence length="208" mass="22871">MNAAASNLVISLVAMQGASPTAPVWQGQCMLTGRARAHRTVARKMDFDDPQVLVSVRIAYVTVQAVILAAYYYVSYKVKQKNDLTVLKYVEPANPMSGDQGNLVTTTIKDYDLAETSKLIRSVYMGLAMMSFMHLYMKYTQPLFIQALMGLKNLYDAKPVAIHVLGKPAEGDLKRPFKAGGFMGAAAEPKTDKAAIDEAEKRVAKKDE</sequence>
<dbReference type="GeneID" id="71999986"/>
<keyword evidence="4" id="KW-1185">Reference proteome</keyword>
<dbReference type="Pfam" id="PF10032">
    <property type="entry name" value="Pho88"/>
    <property type="match status" value="1"/>
</dbReference>
<name>A0ABQ8KM94_9APHY</name>
<comment type="caution">
    <text evidence="3">The sequence shown here is derived from an EMBL/GenBank/DDBJ whole genome shotgun (WGS) entry which is preliminary data.</text>
</comment>
<feature type="chain" id="PRO_5045670945" evidence="2">
    <location>
        <begin position="21"/>
        <end position="208"/>
    </location>
</feature>
<evidence type="ECO:0000256" key="1">
    <source>
        <dbReference type="SAM" id="Phobius"/>
    </source>
</evidence>
<dbReference type="PANTHER" id="PTHR28112:SF1">
    <property type="entry name" value="SRP-INDEPENDENT TARGETING PROTEIN 3"/>
    <property type="match status" value="1"/>
</dbReference>
<reference evidence="3 4" key="1">
    <citation type="journal article" date="2021" name="Environ. Microbiol.">
        <title>Gene family expansions and transcriptome signatures uncover fungal adaptations to wood decay.</title>
        <authorList>
            <person name="Hage H."/>
            <person name="Miyauchi S."/>
            <person name="Viragh M."/>
            <person name="Drula E."/>
            <person name="Min B."/>
            <person name="Chaduli D."/>
            <person name="Navarro D."/>
            <person name="Favel A."/>
            <person name="Norest M."/>
            <person name="Lesage-Meessen L."/>
            <person name="Balint B."/>
            <person name="Merenyi Z."/>
            <person name="de Eugenio L."/>
            <person name="Morin E."/>
            <person name="Martinez A.T."/>
            <person name="Baldrian P."/>
            <person name="Stursova M."/>
            <person name="Martinez M.J."/>
            <person name="Novotny C."/>
            <person name="Magnuson J.K."/>
            <person name="Spatafora J.W."/>
            <person name="Maurice S."/>
            <person name="Pangilinan J."/>
            <person name="Andreopoulos W."/>
            <person name="LaButti K."/>
            <person name="Hundley H."/>
            <person name="Na H."/>
            <person name="Kuo A."/>
            <person name="Barry K."/>
            <person name="Lipzen A."/>
            <person name="Henrissat B."/>
            <person name="Riley R."/>
            <person name="Ahrendt S."/>
            <person name="Nagy L.G."/>
            <person name="Grigoriev I.V."/>
            <person name="Martin F."/>
            <person name="Rosso M.N."/>
        </authorList>
    </citation>
    <scope>NUCLEOTIDE SEQUENCE [LARGE SCALE GENOMIC DNA]</scope>
    <source>
        <strain evidence="3 4">CIRM-BRFM 1785</strain>
    </source>
</reference>
<protein>
    <submittedName>
        <fullName evidence="3">Inorganic phosphate transporter</fullName>
    </submittedName>
</protein>